<dbReference type="GO" id="GO:0003700">
    <property type="term" value="F:DNA-binding transcription factor activity"/>
    <property type="evidence" value="ECO:0007669"/>
    <property type="project" value="InterPro"/>
</dbReference>
<dbReference type="InterPro" id="IPR036388">
    <property type="entry name" value="WH-like_DNA-bd_sf"/>
</dbReference>
<dbReference type="Gene3D" id="3.40.190.10">
    <property type="entry name" value="Periplasmic binding protein-like II"/>
    <property type="match status" value="2"/>
</dbReference>
<dbReference type="PANTHER" id="PTHR30419:SF8">
    <property type="entry name" value="NITROGEN ASSIMILATION TRANSCRIPTIONAL ACTIVATOR-RELATED"/>
    <property type="match status" value="1"/>
</dbReference>
<name>A0A6N1X9U2_9BURK</name>
<dbReference type="InterPro" id="IPR036390">
    <property type="entry name" value="WH_DNA-bd_sf"/>
</dbReference>
<dbReference type="SUPFAM" id="SSF46785">
    <property type="entry name" value="Winged helix' DNA-binding domain"/>
    <property type="match status" value="1"/>
</dbReference>
<evidence type="ECO:0000256" key="3">
    <source>
        <dbReference type="ARBA" id="ARBA00023125"/>
    </source>
</evidence>
<dbReference type="Proteomes" id="UP000509579">
    <property type="component" value="Plasmid unnamed1"/>
</dbReference>
<comment type="similarity">
    <text evidence="1">Belongs to the LysR transcriptional regulatory family.</text>
</comment>
<evidence type="ECO:0000256" key="4">
    <source>
        <dbReference type="ARBA" id="ARBA00023163"/>
    </source>
</evidence>
<dbReference type="AlphaFoldDB" id="A0A6N1X9U2"/>
<evidence type="ECO:0000259" key="5">
    <source>
        <dbReference type="PROSITE" id="PS50931"/>
    </source>
</evidence>
<gene>
    <name evidence="6" type="ORF">HUK68_19720</name>
</gene>
<keyword evidence="3" id="KW-0238">DNA-binding</keyword>
<dbReference type="InterPro" id="IPR000847">
    <property type="entry name" value="LysR_HTH_N"/>
</dbReference>
<dbReference type="RefSeq" id="WP_175505961.1">
    <property type="nucleotide sequence ID" value="NZ_CAURQT010000003.1"/>
</dbReference>
<keyword evidence="6" id="KW-0614">Plasmid</keyword>
<evidence type="ECO:0000256" key="2">
    <source>
        <dbReference type="ARBA" id="ARBA00023015"/>
    </source>
</evidence>
<organism evidence="6 7">
    <name type="scientific">Comamonas antarctica</name>
    <dbReference type="NCBI Taxonomy" id="2743470"/>
    <lineage>
        <taxon>Bacteria</taxon>
        <taxon>Pseudomonadati</taxon>
        <taxon>Pseudomonadota</taxon>
        <taxon>Betaproteobacteria</taxon>
        <taxon>Burkholderiales</taxon>
        <taxon>Comamonadaceae</taxon>
        <taxon>Comamonas</taxon>
    </lineage>
</organism>
<geneLocation type="plasmid" evidence="6 7">
    <name>unnamed1</name>
</geneLocation>
<sequence length="311" mass="34238">MPATATTLLNRLLARGKFRHIQILLKLAELGSIQRTADAIGVTQSSVTQTLAYLEALLETPLFQRHAKGVHPTPACLDLLPLARQMLLGIRDTAQAVEARQRQGEGQVRLAASISATNGLLIDTLSAFHVRWPQIQIHLREAENDEQLQAIARGEVDLVACRRPPVIPEGWVFHALLEDRFAIVCRAGHPLARRGAADRDALESAVWMALPSGSAAREQLDSISARCRQPLQLHPLVTRTATMLWWLLLNHDLLTVLPLTMLRPLLRSGEIVELQVAGSAPMEPLGLLLPAERPTPAAQQLGDFLRAYFKA</sequence>
<dbReference type="InterPro" id="IPR050950">
    <property type="entry name" value="HTH-type_LysR_regulators"/>
</dbReference>
<dbReference type="InterPro" id="IPR005119">
    <property type="entry name" value="LysR_subst-bd"/>
</dbReference>
<feature type="domain" description="HTH lysR-type" evidence="5">
    <location>
        <begin position="17"/>
        <end position="73"/>
    </location>
</feature>
<accession>A0A6N1X9U2</accession>
<keyword evidence="4" id="KW-0804">Transcription</keyword>
<keyword evidence="2" id="KW-0805">Transcription regulation</keyword>
<evidence type="ECO:0000256" key="1">
    <source>
        <dbReference type="ARBA" id="ARBA00009437"/>
    </source>
</evidence>
<protein>
    <submittedName>
        <fullName evidence="6">LysR family transcriptional regulator</fullName>
    </submittedName>
</protein>
<evidence type="ECO:0000313" key="6">
    <source>
        <dbReference type="EMBL" id="QKV55173.1"/>
    </source>
</evidence>
<dbReference type="Pfam" id="PF03466">
    <property type="entry name" value="LysR_substrate"/>
    <property type="match status" value="1"/>
</dbReference>
<dbReference type="EMBL" id="CP054841">
    <property type="protein sequence ID" value="QKV55173.1"/>
    <property type="molecule type" value="Genomic_DNA"/>
</dbReference>
<proteinExistence type="inferred from homology"/>
<evidence type="ECO:0000313" key="7">
    <source>
        <dbReference type="Proteomes" id="UP000509579"/>
    </source>
</evidence>
<dbReference type="GO" id="GO:0005829">
    <property type="term" value="C:cytosol"/>
    <property type="evidence" value="ECO:0007669"/>
    <property type="project" value="TreeGrafter"/>
</dbReference>
<dbReference type="Gene3D" id="1.10.10.10">
    <property type="entry name" value="Winged helix-like DNA-binding domain superfamily/Winged helix DNA-binding domain"/>
    <property type="match status" value="1"/>
</dbReference>
<dbReference type="PANTHER" id="PTHR30419">
    <property type="entry name" value="HTH-TYPE TRANSCRIPTIONAL REGULATOR YBHD"/>
    <property type="match status" value="1"/>
</dbReference>
<dbReference type="GO" id="GO:0003677">
    <property type="term" value="F:DNA binding"/>
    <property type="evidence" value="ECO:0007669"/>
    <property type="project" value="UniProtKB-KW"/>
</dbReference>
<dbReference type="Pfam" id="PF00126">
    <property type="entry name" value="HTH_1"/>
    <property type="match status" value="1"/>
</dbReference>
<reference evidence="6 7" key="1">
    <citation type="submission" date="2020-06" db="EMBL/GenBank/DDBJ databases">
        <title>Acidovorax antarctica sp. nov., isolated from Corinth ice sheet soil, Antarctic Fields Peninsula.</title>
        <authorList>
            <person name="Xu Q."/>
            <person name="Peng F."/>
        </authorList>
    </citation>
    <scope>NUCLEOTIDE SEQUENCE [LARGE SCALE GENOMIC DNA]</scope>
    <source>
        <strain evidence="6 7">16-35-5</strain>
        <plasmid evidence="6 7">unnamed1</plasmid>
    </source>
</reference>
<keyword evidence="7" id="KW-1185">Reference proteome</keyword>
<dbReference type="PROSITE" id="PS50931">
    <property type="entry name" value="HTH_LYSR"/>
    <property type="match status" value="1"/>
</dbReference>
<dbReference type="KEGG" id="aant:HUK68_19720"/>
<dbReference type="SUPFAM" id="SSF53850">
    <property type="entry name" value="Periplasmic binding protein-like II"/>
    <property type="match status" value="1"/>
</dbReference>